<evidence type="ECO:0000313" key="4">
    <source>
        <dbReference type="Proteomes" id="UP000694866"/>
    </source>
</evidence>
<dbReference type="GO" id="GO:0005615">
    <property type="term" value="C:extracellular space"/>
    <property type="evidence" value="ECO:0007669"/>
    <property type="project" value="TreeGrafter"/>
</dbReference>
<sequence>MAMAFSSVLPVFLIASITCTMAALSPDPRDFFADKIKGNITKITWAHAVNSKKELADALADDKIMMIEADISLGFVPGNSNVTVPIMAHPPANESDLSLADFLNATLKKSTRGIKLDFKTIEAFNASLPILKSNREKMVVPVMLNADILPGPFSGDDKPVDADQFLQGAKQNFPECILSVGWKTQYGVMSERYNGSYTKEQIQNMLETLAKNKINQTVTYPVRAALAASDITIMTELIKNTKNYRSTLTVWSAVGDFVDRKNLSTFIKTVGVDKTYVDVPDIVWKDLNLGSSATSNLASATLMIFSVIISTFGLSNLA</sequence>
<dbReference type="PANTHER" id="PTHR21184:SF6">
    <property type="entry name" value="CONSERVED PLASMA MEMBRANE PROTEIN"/>
    <property type="match status" value="1"/>
</dbReference>
<evidence type="ECO:0000256" key="2">
    <source>
        <dbReference type="SAM" id="SignalP"/>
    </source>
</evidence>
<dbReference type="Pfam" id="PF10223">
    <property type="entry name" value="Menorin_N"/>
    <property type="match status" value="1"/>
</dbReference>
<dbReference type="Proteomes" id="UP000694866">
    <property type="component" value="Unplaced"/>
</dbReference>
<feature type="signal peptide" evidence="2">
    <location>
        <begin position="1"/>
        <end position="22"/>
    </location>
</feature>
<keyword evidence="4" id="KW-1185">Reference proteome</keyword>
<name>A0A9R1TS49_9HYME</name>
<feature type="chain" id="PRO_5040213251" evidence="2">
    <location>
        <begin position="23"/>
        <end position="318"/>
    </location>
</feature>
<evidence type="ECO:0000313" key="5">
    <source>
        <dbReference type="RefSeq" id="XP_011314747.1"/>
    </source>
</evidence>
<keyword evidence="2" id="KW-0732">Signal</keyword>
<proteinExistence type="inferred from homology"/>
<dbReference type="AlphaFoldDB" id="A0A9R1TS49"/>
<dbReference type="KEGG" id="fas:105273808"/>
<accession>A0A9R1TS49</accession>
<protein>
    <submittedName>
        <fullName evidence="5">Protein FAM151B</fullName>
    </submittedName>
</protein>
<dbReference type="RefSeq" id="XP_011314747.1">
    <property type="nucleotide sequence ID" value="XM_011316445.1"/>
</dbReference>
<dbReference type="InterPro" id="IPR019356">
    <property type="entry name" value="Menorin_dom"/>
</dbReference>
<comment type="similarity">
    <text evidence="1">Belongs to the menorin family.</text>
</comment>
<dbReference type="GeneID" id="105273808"/>
<dbReference type="OrthoDB" id="413402at2759"/>
<gene>
    <name evidence="5" type="primary">LOC105273808</name>
</gene>
<dbReference type="PANTHER" id="PTHR21184">
    <property type="entry name" value="MENORIN (DENDRITIC BRANCHING PROTEIN)"/>
    <property type="match status" value="1"/>
</dbReference>
<evidence type="ECO:0000256" key="1">
    <source>
        <dbReference type="ARBA" id="ARBA00044953"/>
    </source>
</evidence>
<organism evidence="4 5">
    <name type="scientific">Fopius arisanus</name>
    <dbReference type="NCBI Taxonomy" id="64838"/>
    <lineage>
        <taxon>Eukaryota</taxon>
        <taxon>Metazoa</taxon>
        <taxon>Ecdysozoa</taxon>
        <taxon>Arthropoda</taxon>
        <taxon>Hexapoda</taxon>
        <taxon>Insecta</taxon>
        <taxon>Pterygota</taxon>
        <taxon>Neoptera</taxon>
        <taxon>Endopterygota</taxon>
        <taxon>Hymenoptera</taxon>
        <taxon>Apocrita</taxon>
        <taxon>Ichneumonoidea</taxon>
        <taxon>Braconidae</taxon>
        <taxon>Opiinae</taxon>
        <taxon>Fopius</taxon>
    </lineage>
</organism>
<evidence type="ECO:0000259" key="3">
    <source>
        <dbReference type="Pfam" id="PF10223"/>
    </source>
</evidence>
<reference evidence="5" key="1">
    <citation type="submission" date="2025-08" db="UniProtKB">
        <authorList>
            <consortium name="RefSeq"/>
        </authorList>
    </citation>
    <scope>IDENTIFICATION</scope>
    <source>
        <strain evidence="5">USDA-PBARC FA_bdor</strain>
        <tissue evidence="5">Whole organism</tissue>
    </source>
</reference>
<feature type="domain" description="Menorin-like" evidence="3">
    <location>
        <begin position="39"/>
        <end position="281"/>
    </location>
</feature>